<gene>
    <name evidence="1" type="primary">Cnig_chr_III.g11333</name>
    <name evidence="1" type="ORF">B9Z55_011333</name>
</gene>
<reference evidence="2" key="1">
    <citation type="submission" date="2017-10" db="EMBL/GenBank/DDBJ databases">
        <title>Rapid genome shrinkage in a self-fertile nematode reveals novel sperm competition proteins.</title>
        <authorList>
            <person name="Yin D."/>
            <person name="Schwarz E.M."/>
            <person name="Thomas C.G."/>
            <person name="Felde R.L."/>
            <person name="Korf I.F."/>
            <person name="Cutter A.D."/>
            <person name="Schartner C.M."/>
            <person name="Ralston E.J."/>
            <person name="Meyer B.J."/>
            <person name="Haag E.S."/>
        </authorList>
    </citation>
    <scope>NUCLEOTIDE SEQUENCE [LARGE SCALE GENOMIC DNA]</scope>
    <source>
        <strain evidence="2">JU1422</strain>
    </source>
</reference>
<dbReference type="Proteomes" id="UP000230233">
    <property type="component" value="Chromosome III"/>
</dbReference>
<name>A0A2G5UK68_9PELO</name>
<evidence type="ECO:0000313" key="2">
    <source>
        <dbReference type="Proteomes" id="UP000230233"/>
    </source>
</evidence>
<dbReference type="EMBL" id="PDUG01000003">
    <property type="protein sequence ID" value="PIC39741.1"/>
    <property type="molecule type" value="Genomic_DNA"/>
</dbReference>
<dbReference type="AlphaFoldDB" id="A0A2G5UK68"/>
<keyword evidence="2" id="KW-1185">Reference proteome</keyword>
<evidence type="ECO:0000313" key="1">
    <source>
        <dbReference type="EMBL" id="PIC39741.1"/>
    </source>
</evidence>
<dbReference type="OrthoDB" id="10352567at2759"/>
<proteinExistence type="predicted"/>
<organism evidence="1 2">
    <name type="scientific">Caenorhabditis nigoni</name>
    <dbReference type="NCBI Taxonomy" id="1611254"/>
    <lineage>
        <taxon>Eukaryota</taxon>
        <taxon>Metazoa</taxon>
        <taxon>Ecdysozoa</taxon>
        <taxon>Nematoda</taxon>
        <taxon>Chromadorea</taxon>
        <taxon>Rhabditida</taxon>
        <taxon>Rhabditina</taxon>
        <taxon>Rhabditomorpha</taxon>
        <taxon>Rhabditoidea</taxon>
        <taxon>Rhabditidae</taxon>
        <taxon>Peloderinae</taxon>
        <taxon>Caenorhabditis</taxon>
    </lineage>
</organism>
<sequence length="273" mass="30870">MDTIQDMGDMGKERIRAENTTQIPINPISHKFFLEQNQALGATDLIETRPEFYKFFEETQKPNSETQEIKLNDEFIAGLQNFLAENQNSAGEDELFLRYSCQAIDNCLKGNPNVVNLLKTIWVGTGLKNGPFLDSKDLLHTEKALQLQEIHTQKKNSSKIPESEDSDIEIIGIIPAAPSNPKKYVKTKTPSQDYSIETHPICSTSTRSTLRQFVIKRSASQVTSSESEAPESPTVRYNEKTEQFLANKRIRLEAHGPEEFAPDFACFANVQHF</sequence>
<accession>A0A2G5UK68</accession>
<comment type="caution">
    <text evidence="1">The sequence shown here is derived from an EMBL/GenBank/DDBJ whole genome shotgun (WGS) entry which is preliminary data.</text>
</comment>
<protein>
    <submittedName>
        <fullName evidence="1">Uncharacterized protein</fullName>
    </submittedName>
</protein>